<dbReference type="Proteomes" id="UP001303373">
    <property type="component" value="Chromosome 11"/>
</dbReference>
<dbReference type="GO" id="GO:0003677">
    <property type="term" value="F:DNA binding"/>
    <property type="evidence" value="ECO:0007669"/>
    <property type="project" value="InterPro"/>
</dbReference>
<feature type="compositionally biased region" description="Low complexity" evidence="3">
    <location>
        <begin position="188"/>
        <end position="197"/>
    </location>
</feature>
<dbReference type="GO" id="GO:0006285">
    <property type="term" value="P:base-excision repair, AP site formation"/>
    <property type="evidence" value="ECO:0007669"/>
    <property type="project" value="UniProtKB-ARBA"/>
</dbReference>
<evidence type="ECO:0000259" key="4">
    <source>
        <dbReference type="Pfam" id="PF00730"/>
    </source>
</evidence>
<feature type="compositionally biased region" description="Polar residues" evidence="3">
    <location>
        <begin position="230"/>
        <end position="244"/>
    </location>
</feature>
<dbReference type="GO" id="GO:0005634">
    <property type="term" value="C:nucleus"/>
    <property type="evidence" value="ECO:0007669"/>
    <property type="project" value="UniProtKB-SubCell"/>
</dbReference>
<feature type="region of interest" description="Disordered" evidence="3">
    <location>
        <begin position="1"/>
        <end position="92"/>
    </location>
</feature>
<feature type="domain" description="HhH-GPD" evidence="4">
    <location>
        <begin position="782"/>
        <end position="859"/>
    </location>
</feature>
<feature type="compositionally biased region" description="Polar residues" evidence="3">
    <location>
        <begin position="636"/>
        <end position="645"/>
    </location>
</feature>
<feature type="region of interest" description="Disordered" evidence="3">
    <location>
        <begin position="569"/>
        <end position="721"/>
    </location>
</feature>
<dbReference type="EMBL" id="CP138590">
    <property type="protein sequence ID" value="WPH03594.1"/>
    <property type="molecule type" value="Genomic_DNA"/>
</dbReference>
<dbReference type="GO" id="GO:0003824">
    <property type="term" value="F:catalytic activity"/>
    <property type="evidence" value="ECO:0007669"/>
    <property type="project" value="InterPro"/>
</dbReference>
<feature type="compositionally biased region" description="Polar residues" evidence="3">
    <location>
        <begin position="692"/>
        <end position="714"/>
    </location>
</feature>
<feature type="compositionally biased region" description="Acidic residues" evidence="3">
    <location>
        <begin position="273"/>
        <end position="284"/>
    </location>
</feature>
<evidence type="ECO:0000313" key="5">
    <source>
        <dbReference type="EMBL" id="WPH03594.1"/>
    </source>
</evidence>
<feature type="region of interest" description="Disordered" evidence="3">
    <location>
        <begin position="119"/>
        <end position="142"/>
    </location>
</feature>
<sequence length="1088" mass="119530">MPDKKRKTSDQQSGKLLSATDITGNQTCELNTQPTTTKPSSIANLSATWTAPPSTVNPQNASKTSQPSNSQMTKVQRKLARRKRRQKARNERRVLASITSTTLIAPPVKRWIQHDENNRVSSVAESKSIPQQQPSPIHKNAPTHLKGAPPACLKQQLANVIKATGSSHNPLTSAHAFPRLKKSLPVASNSESSSSSSSEDDLETAVKPRSVQQHAMHGTTLMARTKLKSSKSMTHNRQTPSSNAKRALSVPTHSTRRDAKATFAKFNSFLGADSDEESSDETSDEDHSKNVSPVDNQDEHDSGSESEAPNEKSFEPDEKDTQPEMEGDAALSDHAEQENSPADESSSNEKDGELAPDPMTETQEVIDSHLSTEPSEVDSNDTADTPPAPTTPSSRVDSSSETEIAIPVVSPPPSFVWPENIKTMSELALASGYNYGSGFFLTRHSGHVQLPGENGVIKNTLDVMDSIHNSVFNDTRPLPVGNVKQISMPKTRVYALERPSCATMEVSAGRSSTFTNMSQNPSATSNDTDIPRLAVTPSVDLYSGPLHEGELLPHGQIFGASLEAYHCSAPSSANKTNDSASSPRTLRSSRGQKYENMSSIKTDSMQTETRDDSTKQGHVESPILSSLTIEAEPNAIQVSPISTDPNPARKKRKMTGRTSKHFSPEKKPCIKPEPSEDDEEPSTTTSLLIPDSPSNTALLLNPHSTLPSPTQPQRRQTRKTGAKSNYFVPFYELTDRVDQPNPTRKPGRAPIGISTALMPSIHAPKFGIIQERLWDQPFWLLVAVMLLNKTTGRAAVPIFWGLKKRWPTPEILAEANQSEICDYIRCLGLQNRRSEKLIALAKQWIHDPPRKGYRWRTLHYPSPGDGKEYKPRTFIEGDGDSCEGGVEIGNLVGTHRYAWDSWRIFCRDVFRGVARGYNGEGADELRQAPTTPTTSETHETHETQPTSPTPLPFEPEWKRVLPTDKELRATLRWMWLRENQIWDPNTGDKRPMTDEEKIKAIEGGMEFEDDEGLEFGGSARTAAASAPAEVGFENEDGTLDDVEEVLPLAVGSGDEYGEDDTLIETKSHSRSVSGDGSQFKAHDESEEK</sequence>
<dbReference type="InterPro" id="IPR003265">
    <property type="entry name" value="HhH-GPD_domain"/>
</dbReference>
<feature type="compositionally biased region" description="Polar residues" evidence="3">
    <location>
        <begin position="393"/>
        <end position="402"/>
    </location>
</feature>
<feature type="compositionally biased region" description="Basic and acidic residues" evidence="3">
    <location>
        <begin position="608"/>
        <end position="618"/>
    </location>
</feature>
<feature type="compositionally biased region" description="Basic and acidic residues" evidence="3">
    <location>
        <begin position="297"/>
        <end position="322"/>
    </location>
</feature>
<evidence type="ECO:0000256" key="3">
    <source>
        <dbReference type="SAM" id="MobiDB-lite"/>
    </source>
</evidence>
<dbReference type="AlphaFoldDB" id="A0AAQ3M8Y0"/>
<feature type="region of interest" description="Disordered" evidence="3">
    <location>
        <begin position="1050"/>
        <end position="1088"/>
    </location>
</feature>
<dbReference type="PANTHER" id="PTHR15074:SF0">
    <property type="entry name" value="METHYL-CPG-BINDING DOMAIN PROTEIN 4-LIKE PROTEIN"/>
    <property type="match status" value="1"/>
</dbReference>
<evidence type="ECO:0000256" key="2">
    <source>
        <dbReference type="ARBA" id="ARBA00023242"/>
    </source>
</evidence>
<gene>
    <name evidence="5" type="ORF">R9X50_00647600</name>
</gene>
<organism evidence="5 6">
    <name type="scientific">Acrodontium crateriforme</name>
    <dbReference type="NCBI Taxonomy" id="150365"/>
    <lineage>
        <taxon>Eukaryota</taxon>
        <taxon>Fungi</taxon>
        <taxon>Dikarya</taxon>
        <taxon>Ascomycota</taxon>
        <taxon>Pezizomycotina</taxon>
        <taxon>Dothideomycetes</taxon>
        <taxon>Dothideomycetidae</taxon>
        <taxon>Mycosphaerellales</taxon>
        <taxon>Teratosphaeriaceae</taxon>
        <taxon>Acrodontium</taxon>
    </lineage>
</organism>
<feature type="region of interest" description="Disordered" evidence="3">
    <location>
        <begin position="921"/>
        <end position="956"/>
    </location>
</feature>
<protein>
    <recommendedName>
        <fullName evidence="4">HhH-GPD domain-containing protein</fullName>
    </recommendedName>
</protein>
<name>A0AAQ3M8Y0_9PEZI</name>
<comment type="subcellular location">
    <subcellularLocation>
        <location evidence="1">Nucleus</location>
    </subcellularLocation>
</comment>
<feature type="compositionally biased region" description="Basic and acidic residues" evidence="3">
    <location>
        <begin position="662"/>
        <end position="674"/>
    </location>
</feature>
<reference evidence="5 6" key="1">
    <citation type="submission" date="2023-11" db="EMBL/GenBank/DDBJ databases">
        <title>An acidophilic fungus is an integral part of prey digestion in a carnivorous sundew plant.</title>
        <authorList>
            <person name="Tsai I.J."/>
        </authorList>
    </citation>
    <scope>NUCLEOTIDE SEQUENCE [LARGE SCALE GENOMIC DNA]</scope>
    <source>
        <strain evidence="5">169a</strain>
    </source>
</reference>
<dbReference type="Gene3D" id="1.10.340.30">
    <property type="entry name" value="Hypothetical protein, domain 2"/>
    <property type="match status" value="1"/>
</dbReference>
<feature type="region of interest" description="Disordered" evidence="3">
    <location>
        <begin position="369"/>
        <end position="402"/>
    </location>
</feature>
<keyword evidence="6" id="KW-1185">Reference proteome</keyword>
<feature type="compositionally biased region" description="Polar residues" evidence="3">
    <location>
        <begin position="569"/>
        <end position="607"/>
    </location>
</feature>
<feature type="compositionally biased region" description="Polar residues" evidence="3">
    <location>
        <begin position="10"/>
        <end position="73"/>
    </location>
</feature>
<feature type="region of interest" description="Disordered" evidence="3">
    <location>
        <begin position="184"/>
        <end position="256"/>
    </location>
</feature>
<feature type="region of interest" description="Disordered" evidence="3">
    <location>
        <begin position="271"/>
        <end position="357"/>
    </location>
</feature>
<feature type="compositionally biased region" description="Basic residues" evidence="3">
    <location>
        <begin position="75"/>
        <end position="87"/>
    </location>
</feature>
<feature type="compositionally biased region" description="Polar residues" evidence="3">
    <location>
        <begin position="119"/>
        <end position="135"/>
    </location>
</feature>
<dbReference type="InterPro" id="IPR011257">
    <property type="entry name" value="DNA_glycosylase"/>
</dbReference>
<evidence type="ECO:0000313" key="6">
    <source>
        <dbReference type="Proteomes" id="UP001303373"/>
    </source>
</evidence>
<dbReference type="SUPFAM" id="SSF48150">
    <property type="entry name" value="DNA-glycosylase"/>
    <property type="match status" value="1"/>
</dbReference>
<evidence type="ECO:0000256" key="1">
    <source>
        <dbReference type="ARBA" id="ARBA00004123"/>
    </source>
</evidence>
<dbReference type="PANTHER" id="PTHR15074">
    <property type="entry name" value="METHYL-CPG-BINDING PROTEIN"/>
    <property type="match status" value="1"/>
</dbReference>
<feature type="compositionally biased region" description="Basic residues" evidence="3">
    <location>
        <begin position="648"/>
        <end position="660"/>
    </location>
</feature>
<keyword evidence="2" id="KW-0539">Nucleus</keyword>
<dbReference type="Pfam" id="PF00730">
    <property type="entry name" value="HhH-GPD"/>
    <property type="match status" value="1"/>
</dbReference>
<accession>A0AAQ3M8Y0</accession>
<dbReference type="InterPro" id="IPR045138">
    <property type="entry name" value="MeCP2/MBD4"/>
</dbReference>
<proteinExistence type="predicted"/>